<dbReference type="AlphaFoldDB" id="A0A182J2Q1"/>
<organism evidence="2">
    <name type="scientific">Anopheles atroparvus</name>
    <name type="common">European mosquito</name>
    <dbReference type="NCBI Taxonomy" id="41427"/>
    <lineage>
        <taxon>Eukaryota</taxon>
        <taxon>Metazoa</taxon>
        <taxon>Ecdysozoa</taxon>
        <taxon>Arthropoda</taxon>
        <taxon>Hexapoda</taxon>
        <taxon>Insecta</taxon>
        <taxon>Pterygota</taxon>
        <taxon>Neoptera</taxon>
        <taxon>Endopterygota</taxon>
        <taxon>Diptera</taxon>
        <taxon>Nematocera</taxon>
        <taxon>Culicoidea</taxon>
        <taxon>Culicidae</taxon>
        <taxon>Anophelinae</taxon>
        <taxon>Anopheles</taxon>
    </lineage>
</organism>
<sequence length="131" mass="14217">MRVVVTVTMIMTMMIINAPLMAIQIALQHVGLIAVALLLGALAAPLDDSKNAQILRYNSENIGIDGYRFEFETSDGTSRTEEAELRNPGTDNEAIVVRGSYSYTGPDGTVYVINFVADENGFQPEGAHIPK</sequence>
<dbReference type="InterPro" id="IPR031311">
    <property type="entry name" value="CHIT_BIND_RR_consensus"/>
</dbReference>
<dbReference type="PANTHER" id="PTHR10380">
    <property type="entry name" value="CUTICLE PROTEIN"/>
    <property type="match status" value="1"/>
</dbReference>
<proteinExistence type="predicted"/>
<evidence type="ECO:0000256" key="1">
    <source>
        <dbReference type="ARBA" id="ARBA00022460"/>
    </source>
</evidence>
<reference evidence="2" key="1">
    <citation type="submission" date="2022-08" db="UniProtKB">
        <authorList>
            <consortium name="EnsemblMetazoa"/>
        </authorList>
    </citation>
    <scope>IDENTIFICATION</scope>
    <source>
        <strain evidence="2">EBRO</strain>
    </source>
</reference>
<dbReference type="PROSITE" id="PS51155">
    <property type="entry name" value="CHIT_BIND_RR_2"/>
    <property type="match status" value="1"/>
</dbReference>
<dbReference type="InterPro" id="IPR050468">
    <property type="entry name" value="Cuticle_Struct_Prot"/>
</dbReference>
<dbReference type="PANTHER" id="PTHR10380:SF218">
    <property type="entry name" value="ADULT CUTICLE PROTEIN 65AA-RELATED"/>
    <property type="match status" value="1"/>
</dbReference>
<dbReference type="EnsemblMetazoa" id="AATE010241-RA">
    <property type="protein sequence ID" value="AATE010241-PA.1"/>
    <property type="gene ID" value="AATE010241"/>
</dbReference>
<evidence type="ECO:0000313" key="2">
    <source>
        <dbReference type="EnsemblMetazoa" id="AATE010241-PA.1"/>
    </source>
</evidence>
<name>A0A182J2Q1_ANOAO</name>
<dbReference type="Pfam" id="PF00379">
    <property type="entry name" value="Chitin_bind_4"/>
    <property type="match status" value="1"/>
</dbReference>
<dbReference type="GO" id="GO:0062129">
    <property type="term" value="C:chitin-based extracellular matrix"/>
    <property type="evidence" value="ECO:0007669"/>
    <property type="project" value="TreeGrafter"/>
</dbReference>
<accession>A0A182J2Q1</accession>
<dbReference type="GO" id="GO:0008010">
    <property type="term" value="F:structural constituent of chitin-based larval cuticle"/>
    <property type="evidence" value="ECO:0007669"/>
    <property type="project" value="TreeGrafter"/>
</dbReference>
<dbReference type="VEuPathDB" id="VectorBase:AATE010241"/>
<dbReference type="InterPro" id="IPR000618">
    <property type="entry name" value="Insect_cuticle"/>
</dbReference>
<dbReference type="PRINTS" id="PR00947">
    <property type="entry name" value="CUTICLE"/>
</dbReference>
<protein>
    <submittedName>
        <fullName evidence="2">Uncharacterized protein</fullName>
    </submittedName>
</protein>
<keyword evidence="1" id="KW-0193">Cuticle</keyword>
<dbReference type="STRING" id="41427.A0A182J2Q1"/>
<dbReference type="PROSITE" id="PS00233">
    <property type="entry name" value="CHIT_BIND_RR_1"/>
    <property type="match status" value="1"/>
</dbReference>